<dbReference type="AlphaFoldDB" id="A0A382L0H5"/>
<evidence type="ECO:0000259" key="2">
    <source>
        <dbReference type="Pfam" id="PF19197"/>
    </source>
</evidence>
<feature type="region of interest" description="Disordered" evidence="1">
    <location>
        <begin position="44"/>
        <end position="106"/>
    </location>
</feature>
<proteinExistence type="predicted"/>
<feature type="compositionally biased region" description="Basic residues" evidence="1">
    <location>
        <begin position="8"/>
        <end position="18"/>
    </location>
</feature>
<gene>
    <name evidence="3" type="ORF">METZ01_LOCUS282943</name>
</gene>
<evidence type="ECO:0000256" key="1">
    <source>
        <dbReference type="SAM" id="MobiDB-lite"/>
    </source>
</evidence>
<dbReference type="EMBL" id="UINC01083923">
    <property type="protein sequence ID" value="SVC30089.1"/>
    <property type="molecule type" value="Genomic_DNA"/>
</dbReference>
<organism evidence="3">
    <name type="scientific">marine metagenome</name>
    <dbReference type="NCBI Taxonomy" id="408172"/>
    <lineage>
        <taxon>unclassified sequences</taxon>
        <taxon>metagenomes</taxon>
        <taxon>ecological metagenomes</taxon>
    </lineage>
</organism>
<feature type="non-terminal residue" evidence="3">
    <location>
        <position position="1"/>
    </location>
</feature>
<name>A0A382L0H5_9ZZZZ</name>
<reference evidence="3" key="1">
    <citation type="submission" date="2018-05" db="EMBL/GenBank/DDBJ databases">
        <authorList>
            <person name="Lanie J.A."/>
            <person name="Ng W.-L."/>
            <person name="Kazmierczak K.M."/>
            <person name="Andrzejewski T.M."/>
            <person name="Davidsen T.M."/>
            <person name="Wayne K.J."/>
            <person name="Tettelin H."/>
            <person name="Glass J.I."/>
            <person name="Rusch D."/>
            <person name="Podicherti R."/>
            <person name="Tsui H.-C.T."/>
            <person name="Winkler M.E."/>
        </authorList>
    </citation>
    <scope>NUCLEOTIDE SEQUENCE</scope>
</reference>
<feature type="region of interest" description="Disordered" evidence="1">
    <location>
        <begin position="1"/>
        <end position="27"/>
    </location>
</feature>
<dbReference type="InterPro" id="IPR043803">
    <property type="entry name" value="DUF5872"/>
</dbReference>
<dbReference type="Pfam" id="PF19197">
    <property type="entry name" value="DUF5872"/>
    <property type="match status" value="1"/>
</dbReference>
<evidence type="ECO:0000313" key="3">
    <source>
        <dbReference type="EMBL" id="SVC30089.1"/>
    </source>
</evidence>
<feature type="compositionally biased region" description="Basic and acidic residues" evidence="1">
    <location>
        <begin position="76"/>
        <end position="86"/>
    </location>
</feature>
<protein>
    <recommendedName>
        <fullName evidence="2">DUF5872 domain-containing protein</fullName>
    </recommendedName>
</protein>
<feature type="compositionally biased region" description="Basic residues" evidence="1">
    <location>
        <begin position="87"/>
        <end position="106"/>
    </location>
</feature>
<feature type="domain" description="DUF5872" evidence="2">
    <location>
        <begin position="16"/>
        <end position="91"/>
    </location>
</feature>
<sequence>VVELTEWRKRKVPQRRKSSPNPRAKGGLTRWFEENWVDVKTGKPCGRSKGEKRGYPACRPSKRVSSKTPKTVGEMTKSEKERFKREKTGKKKITYQHRRRKTKKRS</sequence>
<accession>A0A382L0H5</accession>